<dbReference type="InterPro" id="IPR051394">
    <property type="entry name" value="Glutamate_Synthase"/>
</dbReference>
<dbReference type="PANTHER" id="PTHR43100">
    <property type="entry name" value="GLUTAMATE SYNTHASE [NADPH] SMALL CHAIN"/>
    <property type="match status" value="1"/>
</dbReference>
<protein>
    <submittedName>
        <fullName evidence="2">Uncharacterized protein</fullName>
    </submittedName>
</protein>
<proteinExistence type="predicted"/>
<organism evidence="2">
    <name type="scientific">Candidatus Kentrum sp. SD</name>
    <dbReference type="NCBI Taxonomy" id="2126332"/>
    <lineage>
        <taxon>Bacteria</taxon>
        <taxon>Pseudomonadati</taxon>
        <taxon>Pseudomonadota</taxon>
        <taxon>Gammaproteobacteria</taxon>
        <taxon>Candidatus Kentrum</taxon>
    </lineage>
</organism>
<sequence>MHCTSKMLIARHVRHTGSERRKTILDNWEEYLPKFVKVMPVEYRRVLEG</sequence>
<dbReference type="InterPro" id="IPR036485">
    <property type="entry name" value="Glu_synth_asu_C_sf"/>
</dbReference>
<evidence type="ECO:0000313" key="2">
    <source>
        <dbReference type="EMBL" id="VFK48708.1"/>
    </source>
</evidence>
<name>A0A450Z4V3_9GAMM</name>
<gene>
    <name evidence="2" type="ORF">BECKSD772E_GA0070983_11377</name>
    <name evidence="1" type="ORF">BECKSD772F_GA0070984_11512</name>
</gene>
<dbReference type="Gene3D" id="2.160.20.60">
    <property type="entry name" value="Glutamate synthase, alpha subunit, C-terminal domain"/>
    <property type="match status" value="1"/>
</dbReference>
<accession>A0A450Z4V3</accession>
<reference evidence="2" key="1">
    <citation type="submission" date="2019-02" db="EMBL/GenBank/DDBJ databases">
        <authorList>
            <person name="Gruber-Vodicka R. H."/>
            <person name="Seah K. B. B."/>
        </authorList>
    </citation>
    <scope>NUCLEOTIDE SEQUENCE</scope>
    <source>
        <strain evidence="2">BECK_S1320</strain>
        <strain evidence="1">BECK_S1321</strain>
    </source>
</reference>
<dbReference type="GO" id="GO:0016491">
    <property type="term" value="F:oxidoreductase activity"/>
    <property type="evidence" value="ECO:0007669"/>
    <property type="project" value="InterPro"/>
</dbReference>
<dbReference type="EMBL" id="CAADFR010000151">
    <property type="protein sequence ID" value="VFK43584.1"/>
    <property type="molecule type" value="Genomic_DNA"/>
</dbReference>
<evidence type="ECO:0000313" key="1">
    <source>
        <dbReference type="EMBL" id="VFK43584.1"/>
    </source>
</evidence>
<dbReference type="EMBL" id="CAADFU010000137">
    <property type="protein sequence ID" value="VFK48708.1"/>
    <property type="molecule type" value="Genomic_DNA"/>
</dbReference>
<dbReference type="PANTHER" id="PTHR43100:SF1">
    <property type="entry name" value="GLUTAMATE SYNTHASE [NADPH] SMALL CHAIN"/>
    <property type="match status" value="1"/>
</dbReference>
<dbReference type="AlphaFoldDB" id="A0A450Z4V3"/>
<dbReference type="SUPFAM" id="SSF69336">
    <property type="entry name" value="Alpha subunit of glutamate synthase, C-terminal domain"/>
    <property type="match status" value="1"/>
</dbReference>